<evidence type="ECO:0000313" key="4">
    <source>
        <dbReference type="EMBL" id="VDN60725.1"/>
    </source>
</evidence>
<dbReference type="PANTHER" id="PTHR12289:SF41">
    <property type="entry name" value="FAILED AXON CONNECTIONS-RELATED"/>
    <property type="match status" value="1"/>
</dbReference>
<dbReference type="Pfam" id="PF17172">
    <property type="entry name" value="GST_N_4"/>
    <property type="match status" value="1"/>
</dbReference>
<dbReference type="SFLD" id="SFLDG01200">
    <property type="entry name" value="SUF1.1"/>
    <property type="match status" value="1"/>
</dbReference>
<accession>A0A0N4UNV4</accession>
<dbReference type="CDD" id="cd03080">
    <property type="entry name" value="GST_N_Metaxin_like"/>
    <property type="match status" value="1"/>
</dbReference>
<dbReference type="Gene3D" id="1.20.1050.10">
    <property type="match status" value="1"/>
</dbReference>
<dbReference type="SFLD" id="SFLDG01180">
    <property type="entry name" value="SUF1"/>
    <property type="match status" value="1"/>
</dbReference>
<dbReference type="SUPFAM" id="SSF52833">
    <property type="entry name" value="Thioredoxin-like"/>
    <property type="match status" value="1"/>
</dbReference>
<dbReference type="InterPro" id="IPR050931">
    <property type="entry name" value="Mito_Protein_Transport_Metaxin"/>
</dbReference>
<evidence type="ECO:0000313" key="7">
    <source>
        <dbReference type="WBParaSite" id="DME_0000961301-mRNA-1"/>
    </source>
</evidence>
<sequence length="309" mass="36180">MSLLPNSTVLIDHLQKFYDDLPQWGKFAFAGCIAVVAYVPYRYITTLPRKTPIKADYKKDVAYLYQFPRFKYVPSMSPFCLKLETWLRMAEVNYENVDCGWSMRSLEGTLPFIEYNGKEYPDSSFAIRDLTAILSKEGMESHLNDEQHSSARAFEVLAEQSLMRVVDYIRYVENIGEFSKQVPDGTLGNLQPLWLWFAKMTETLKIVGIGKHNREEIINIGNDDLRAISMYLDSKHYFTGYKPTRVDAALFGVLAQIVYAPYEFPQKQLILNELHNLQDYCDRIRGRYWPDWEECTEKFRMNSDWKKKV</sequence>
<evidence type="ECO:0000256" key="1">
    <source>
        <dbReference type="ARBA" id="ARBA00006475"/>
    </source>
</evidence>
<dbReference type="InterPro" id="IPR036249">
    <property type="entry name" value="Thioredoxin-like_sf"/>
</dbReference>
<evidence type="ECO:0000313" key="6">
    <source>
        <dbReference type="Proteomes" id="UP000274756"/>
    </source>
</evidence>
<dbReference type="OrthoDB" id="5809458at2759"/>
<dbReference type="SUPFAM" id="SSF47616">
    <property type="entry name" value="GST C-terminal domain-like"/>
    <property type="match status" value="1"/>
</dbReference>
<dbReference type="InterPro" id="IPR012336">
    <property type="entry name" value="Thioredoxin-like_fold"/>
</dbReference>
<dbReference type="CDD" id="cd03193">
    <property type="entry name" value="GST_C_Metaxin"/>
    <property type="match status" value="1"/>
</dbReference>
<dbReference type="WBParaSite" id="DME_0000961301-mRNA-1">
    <property type="protein sequence ID" value="DME_0000961301-mRNA-1"/>
    <property type="gene ID" value="DME_0000961301"/>
</dbReference>
<organism evidence="5 7">
    <name type="scientific">Dracunculus medinensis</name>
    <name type="common">Guinea worm</name>
    <dbReference type="NCBI Taxonomy" id="318479"/>
    <lineage>
        <taxon>Eukaryota</taxon>
        <taxon>Metazoa</taxon>
        <taxon>Ecdysozoa</taxon>
        <taxon>Nematoda</taxon>
        <taxon>Chromadorea</taxon>
        <taxon>Rhabditida</taxon>
        <taxon>Spirurina</taxon>
        <taxon>Dracunculoidea</taxon>
        <taxon>Dracunculidae</taxon>
        <taxon>Dracunculus</taxon>
    </lineage>
</organism>
<keyword evidence="6" id="KW-1185">Reference proteome</keyword>
<dbReference type="SFLD" id="SFLDS00019">
    <property type="entry name" value="Glutathione_Transferase_(cytos"/>
    <property type="match status" value="1"/>
</dbReference>
<feature type="domain" description="Metaxin glutathione S-transferase" evidence="2">
    <location>
        <begin position="222"/>
        <end position="284"/>
    </location>
</feature>
<dbReference type="Proteomes" id="UP000274756">
    <property type="component" value="Unassembled WGS sequence"/>
</dbReference>
<reference evidence="7" key="1">
    <citation type="submission" date="2017-02" db="UniProtKB">
        <authorList>
            <consortium name="WormBaseParasite"/>
        </authorList>
    </citation>
    <scope>IDENTIFICATION</scope>
</reference>
<proteinExistence type="inferred from homology"/>
<dbReference type="EMBL" id="UYYG01001237">
    <property type="protein sequence ID" value="VDN60725.1"/>
    <property type="molecule type" value="Genomic_DNA"/>
</dbReference>
<dbReference type="Pfam" id="PF17171">
    <property type="entry name" value="GST_C_6"/>
    <property type="match status" value="1"/>
</dbReference>
<dbReference type="Proteomes" id="UP000038040">
    <property type="component" value="Unplaced"/>
</dbReference>
<gene>
    <name evidence="4" type="ORF">DME_LOCUS10698</name>
</gene>
<feature type="domain" description="Thioredoxin-like fold" evidence="3">
    <location>
        <begin position="78"/>
        <end position="173"/>
    </location>
</feature>
<dbReference type="InterPro" id="IPR040079">
    <property type="entry name" value="Glutathione_S-Trfase"/>
</dbReference>
<dbReference type="PANTHER" id="PTHR12289">
    <property type="entry name" value="METAXIN RELATED"/>
    <property type="match status" value="1"/>
</dbReference>
<evidence type="ECO:0000313" key="5">
    <source>
        <dbReference type="Proteomes" id="UP000038040"/>
    </source>
</evidence>
<dbReference type="GO" id="GO:0005737">
    <property type="term" value="C:cytoplasm"/>
    <property type="evidence" value="ECO:0007669"/>
    <property type="project" value="TreeGrafter"/>
</dbReference>
<reference evidence="4 6" key="2">
    <citation type="submission" date="2018-11" db="EMBL/GenBank/DDBJ databases">
        <authorList>
            <consortium name="Pathogen Informatics"/>
        </authorList>
    </citation>
    <scope>NUCLEOTIDE SEQUENCE [LARGE SCALE GENOMIC DNA]</scope>
</reference>
<dbReference type="InterPro" id="IPR036282">
    <property type="entry name" value="Glutathione-S-Trfase_C_sf"/>
</dbReference>
<protein>
    <submittedName>
        <fullName evidence="7">Failed axon connections homolog</fullName>
    </submittedName>
</protein>
<evidence type="ECO:0000259" key="2">
    <source>
        <dbReference type="Pfam" id="PF17171"/>
    </source>
</evidence>
<dbReference type="AlphaFoldDB" id="A0A0N4UNV4"/>
<comment type="similarity">
    <text evidence="1">Belongs to the FAX family.</text>
</comment>
<name>A0A0N4UNV4_DRAME</name>
<evidence type="ECO:0000259" key="3">
    <source>
        <dbReference type="Pfam" id="PF17172"/>
    </source>
</evidence>
<dbReference type="InterPro" id="IPR026928">
    <property type="entry name" value="FAX/IsoI-like"/>
</dbReference>
<dbReference type="InterPro" id="IPR033468">
    <property type="entry name" value="Metaxin_GST"/>
</dbReference>